<dbReference type="OrthoDB" id="18529at2759"/>
<gene>
    <name evidence="3" type="ORF">CPB84DRAFT_1783348</name>
</gene>
<name>A0A9P5NLC3_GYMJU</name>
<dbReference type="GO" id="GO:0005762">
    <property type="term" value="C:mitochondrial large ribosomal subunit"/>
    <property type="evidence" value="ECO:0007669"/>
    <property type="project" value="InterPro"/>
</dbReference>
<dbReference type="Proteomes" id="UP000724874">
    <property type="component" value="Unassembled WGS sequence"/>
</dbReference>
<feature type="region of interest" description="Disordered" evidence="1">
    <location>
        <begin position="314"/>
        <end position="336"/>
    </location>
</feature>
<accession>A0A9P5NLC3</accession>
<evidence type="ECO:0000259" key="2">
    <source>
        <dbReference type="Pfam" id="PF18126"/>
    </source>
</evidence>
<dbReference type="InterPro" id="IPR040922">
    <property type="entry name" value="Ribosomal_mL59_dom"/>
</dbReference>
<dbReference type="GO" id="GO:0003735">
    <property type="term" value="F:structural constituent of ribosome"/>
    <property type="evidence" value="ECO:0007669"/>
    <property type="project" value="InterPro"/>
</dbReference>
<feature type="domain" description="Large ribosomal subunit protein mL59" evidence="2">
    <location>
        <begin position="13"/>
        <end position="313"/>
    </location>
</feature>
<evidence type="ECO:0000256" key="1">
    <source>
        <dbReference type="SAM" id="MobiDB-lite"/>
    </source>
</evidence>
<organism evidence="3 4">
    <name type="scientific">Gymnopilus junonius</name>
    <name type="common">Spectacular rustgill mushroom</name>
    <name type="synonym">Gymnopilus spectabilis subsp. junonius</name>
    <dbReference type="NCBI Taxonomy" id="109634"/>
    <lineage>
        <taxon>Eukaryota</taxon>
        <taxon>Fungi</taxon>
        <taxon>Dikarya</taxon>
        <taxon>Basidiomycota</taxon>
        <taxon>Agaricomycotina</taxon>
        <taxon>Agaricomycetes</taxon>
        <taxon>Agaricomycetidae</taxon>
        <taxon>Agaricales</taxon>
        <taxon>Agaricineae</taxon>
        <taxon>Hymenogastraceae</taxon>
        <taxon>Gymnopilus</taxon>
    </lineage>
</organism>
<dbReference type="PANTHER" id="PTHR28041:SF1">
    <property type="entry name" value="LARGE RIBOSOMAL SUBUNIT PROTEIN ML59"/>
    <property type="match status" value="1"/>
</dbReference>
<evidence type="ECO:0000313" key="3">
    <source>
        <dbReference type="EMBL" id="KAF8893172.1"/>
    </source>
</evidence>
<proteinExistence type="predicted"/>
<dbReference type="InterPro" id="IPR037507">
    <property type="entry name" value="Ribosomal_mL59"/>
</dbReference>
<comment type="caution">
    <text evidence="3">The sequence shown here is derived from an EMBL/GenBank/DDBJ whole genome shotgun (WGS) entry which is preliminary data.</text>
</comment>
<reference evidence="3" key="1">
    <citation type="submission" date="2020-11" db="EMBL/GenBank/DDBJ databases">
        <authorList>
            <consortium name="DOE Joint Genome Institute"/>
            <person name="Ahrendt S."/>
            <person name="Riley R."/>
            <person name="Andreopoulos W."/>
            <person name="LaButti K."/>
            <person name="Pangilinan J."/>
            <person name="Ruiz-duenas F.J."/>
            <person name="Barrasa J.M."/>
            <person name="Sanchez-Garcia M."/>
            <person name="Camarero S."/>
            <person name="Miyauchi S."/>
            <person name="Serrano A."/>
            <person name="Linde D."/>
            <person name="Babiker R."/>
            <person name="Drula E."/>
            <person name="Ayuso-Fernandez I."/>
            <person name="Pacheco R."/>
            <person name="Padilla G."/>
            <person name="Ferreira P."/>
            <person name="Barriuso J."/>
            <person name="Kellner H."/>
            <person name="Castanera R."/>
            <person name="Alfaro M."/>
            <person name="Ramirez L."/>
            <person name="Pisabarro A.G."/>
            <person name="Kuo A."/>
            <person name="Tritt A."/>
            <person name="Lipzen A."/>
            <person name="He G."/>
            <person name="Yan M."/>
            <person name="Ng V."/>
            <person name="Cullen D."/>
            <person name="Martin F."/>
            <person name="Rosso M.-N."/>
            <person name="Henrissat B."/>
            <person name="Hibbett D."/>
            <person name="Martinez A.T."/>
            <person name="Grigoriev I.V."/>
        </authorList>
    </citation>
    <scope>NUCLEOTIDE SEQUENCE</scope>
    <source>
        <strain evidence="3">AH 44721</strain>
    </source>
</reference>
<dbReference type="EMBL" id="JADNYJ010000067">
    <property type="protein sequence ID" value="KAF8893172.1"/>
    <property type="molecule type" value="Genomic_DNA"/>
</dbReference>
<evidence type="ECO:0000313" key="4">
    <source>
        <dbReference type="Proteomes" id="UP000724874"/>
    </source>
</evidence>
<dbReference type="PANTHER" id="PTHR28041">
    <property type="entry name" value="54S RIBOSOMAL PROTEIN L25, MITOCHONDRIAL"/>
    <property type="match status" value="1"/>
</dbReference>
<dbReference type="AlphaFoldDB" id="A0A9P5NLC3"/>
<keyword evidence="4" id="KW-1185">Reference proteome</keyword>
<dbReference type="Pfam" id="PF18126">
    <property type="entry name" value="Mitoc_mL59"/>
    <property type="match status" value="1"/>
</dbReference>
<protein>
    <recommendedName>
        <fullName evidence="2">Large ribosomal subunit protein mL59 domain-containing protein</fullName>
    </recommendedName>
</protein>
<sequence>MAAPLRKTAVEAIKRFRTRELAGLMGHLRVFGPLPDPPRQLHVDKWFYGEHFVLPNPFLPKKNPKSGNWRPPKYSLRRQAQLVKMAKASGTLATLPAGPKKLDAELRAKRLRDSMSPAMRAQLAGKPAPATRTKPKMKRGYAAEKRIESLQHEVFITRQKLDKEKEKLKVATVAYDIGELSVFEADGGKENAAKRAEHRAEQKKRADEKAALEAKINDLQKFISDTKRQARMMDRLEMKKFHAKRATIRWGKVVWAGEIKPKKVAGVEAGTRLYSGKKRMFKGHLWERKRARRVRRHTILMRDMSARVERYKSYYKKRRPNPLKPSRYTKPPKLPF</sequence>